<feature type="transmembrane region" description="Helical" evidence="1">
    <location>
        <begin position="86"/>
        <end position="105"/>
    </location>
</feature>
<dbReference type="Proteomes" id="UP000726170">
    <property type="component" value="Unassembled WGS sequence"/>
</dbReference>
<evidence type="ECO:0000313" key="3">
    <source>
        <dbReference type="Proteomes" id="UP000726170"/>
    </source>
</evidence>
<keyword evidence="1" id="KW-1133">Transmembrane helix</keyword>
<keyword evidence="3" id="KW-1185">Reference proteome</keyword>
<dbReference type="RefSeq" id="WP_216440608.1">
    <property type="nucleotide sequence ID" value="NZ_JAHLQF010000004.1"/>
</dbReference>
<sequence length="196" mass="21637">MNSNKLTGKDLISIGIYSAIYFIINFIFMIMGIIPIMWILMPAMIALFTGIPYMLLCAKVQKPGAILIMGSITALIYFVTGQFTPVILITFGSGCIIGEIIRIVTKYNSFKGNTFSFMFFSLGMIGSPLPVWLFKESFFAQIQSQGMPADYINTLSGFASTEMLVVMIVATVVFSFVGILIAKAIFKKHFEKAGII</sequence>
<gene>
    <name evidence="2" type="ORF">KQI86_16975</name>
</gene>
<comment type="caution">
    <text evidence="2">The sequence shown here is derived from an EMBL/GenBank/DDBJ whole genome shotgun (WGS) entry which is preliminary data.</text>
</comment>
<evidence type="ECO:0000256" key="1">
    <source>
        <dbReference type="SAM" id="Phobius"/>
    </source>
</evidence>
<proteinExistence type="predicted"/>
<reference evidence="2 3" key="1">
    <citation type="submission" date="2021-06" db="EMBL/GenBank/DDBJ databases">
        <authorList>
            <person name="Sun Q."/>
            <person name="Li D."/>
        </authorList>
    </citation>
    <scope>NUCLEOTIDE SEQUENCE [LARGE SCALE GENOMIC DNA]</scope>
    <source>
        <strain evidence="2 3">MSJ-11</strain>
    </source>
</reference>
<organism evidence="2 3">
    <name type="scientific">Clostridium mobile</name>
    <dbReference type="NCBI Taxonomy" id="2841512"/>
    <lineage>
        <taxon>Bacteria</taxon>
        <taxon>Bacillati</taxon>
        <taxon>Bacillota</taxon>
        <taxon>Clostridia</taxon>
        <taxon>Eubacteriales</taxon>
        <taxon>Clostridiaceae</taxon>
        <taxon>Clostridium</taxon>
    </lineage>
</organism>
<feature type="transmembrane region" description="Helical" evidence="1">
    <location>
        <begin position="12"/>
        <end position="30"/>
    </location>
</feature>
<feature type="transmembrane region" description="Helical" evidence="1">
    <location>
        <begin position="36"/>
        <end position="56"/>
    </location>
</feature>
<feature type="transmembrane region" description="Helical" evidence="1">
    <location>
        <begin position="117"/>
        <end position="134"/>
    </location>
</feature>
<keyword evidence="1" id="KW-0812">Transmembrane</keyword>
<protein>
    <submittedName>
        <fullName evidence="2">MptD family putative ECF transporter S component</fullName>
    </submittedName>
</protein>
<accession>A0ABS6ELC4</accession>
<name>A0ABS6ELC4_9CLOT</name>
<keyword evidence="1" id="KW-0472">Membrane</keyword>
<feature type="transmembrane region" description="Helical" evidence="1">
    <location>
        <begin position="63"/>
        <end position="80"/>
    </location>
</feature>
<dbReference type="NCBIfam" id="TIGR02185">
    <property type="entry name" value="Trep_Strep"/>
    <property type="match status" value="1"/>
</dbReference>
<evidence type="ECO:0000313" key="2">
    <source>
        <dbReference type="EMBL" id="MBU5486017.1"/>
    </source>
</evidence>
<dbReference type="Pfam" id="PF09605">
    <property type="entry name" value="Trep_Strep"/>
    <property type="match status" value="1"/>
</dbReference>
<dbReference type="InterPro" id="IPR011733">
    <property type="entry name" value="CHP02185_IM"/>
</dbReference>
<dbReference type="EMBL" id="JAHLQF010000004">
    <property type="protein sequence ID" value="MBU5486017.1"/>
    <property type="molecule type" value="Genomic_DNA"/>
</dbReference>
<feature type="transmembrane region" description="Helical" evidence="1">
    <location>
        <begin position="163"/>
        <end position="186"/>
    </location>
</feature>